<evidence type="ECO:0000313" key="3">
    <source>
        <dbReference type="Proteomes" id="UP000070355"/>
    </source>
</evidence>
<dbReference type="Proteomes" id="UP000070355">
    <property type="component" value="Unassembled WGS sequence"/>
</dbReference>
<dbReference type="RefSeq" id="WP_231724121.1">
    <property type="nucleotide sequence ID" value="NZ_KQ959914.1"/>
</dbReference>
<dbReference type="Pfam" id="PF01695">
    <property type="entry name" value="IstB_IS21"/>
    <property type="match status" value="1"/>
</dbReference>
<sequence length="96" mass="11506">MITNRSNYTRLKENLEYLNLKQFNLRLDEIIELTQNRTMSVIDILLKLTDYEVDVKKQNVKESMIKVANFPYNRSLDNFDFLFNSDINELEIRNLA</sequence>
<protein>
    <recommendedName>
        <fullName evidence="1">IstB-like ATP-binding domain-containing protein</fullName>
    </recommendedName>
</protein>
<name>A0A134A9K6_9BACL</name>
<feature type="domain" description="IstB-like ATP-binding" evidence="1">
    <location>
        <begin position="15"/>
        <end position="96"/>
    </location>
</feature>
<accession>A0A134A9K6</accession>
<dbReference type="InterPro" id="IPR002611">
    <property type="entry name" value="IstB_ATP-bd"/>
</dbReference>
<organism evidence="2 3">
    <name type="scientific">Gemella haemolysans</name>
    <dbReference type="NCBI Taxonomy" id="1379"/>
    <lineage>
        <taxon>Bacteria</taxon>
        <taxon>Bacillati</taxon>
        <taxon>Bacillota</taxon>
        <taxon>Bacilli</taxon>
        <taxon>Bacillales</taxon>
        <taxon>Gemellaceae</taxon>
        <taxon>Gemella</taxon>
    </lineage>
</organism>
<gene>
    <name evidence="2" type="ORF">HMPREF3186_00005</name>
</gene>
<feature type="non-terminal residue" evidence="2">
    <location>
        <position position="96"/>
    </location>
</feature>
<dbReference type="STRING" id="1379.HMPREF3186_00005"/>
<evidence type="ECO:0000313" key="2">
    <source>
        <dbReference type="EMBL" id="KXB64401.1"/>
    </source>
</evidence>
<reference evidence="3" key="1">
    <citation type="submission" date="2016-01" db="EMBL/GenBank/DDBJ databases">
        <authorList>
            <person name="Mitreva M."/>
            <person name="Pepin K.H."/>
            <person name="Mihindukulasuriya K.A."/>
            <person name="Fulton R."/>
            <person name="Fronick C."/>
            <person name="O'Laughlin M."/>
            <person name="Miner T."/>
            <person name="Herter B."/>
            <person name="Rosa B.A."/>
            <person name="Cordes M."/>
            <person name="Tomlinson C."/>
            <person name="Wollam A."/>
            <person name="Palsikar V.B."/>
            <person name="Mardis E.R."/>
            <person name="Wilson R.K."/>
        </authorList>
    </citation>
    <scope>NUCLEOTIDE SEQUENCE [LARGE SCALE GENOMIC DNA]</scope>
    <source>
        <strain evidence="3">DNF01167</strain>
    </source>
</reference>
<proteinExistence type="predicted"/>
<dbReference type="GO" id="GO:0005524">
    <property type="term" value="F:ATP binding"/>
    <property type="evidence" value="ECO:0007669"/>
    <property type="project" value="InterPro"/>
</dbReference>
<dbReference type="EMBL" id="LSDC01000002">
    <property type="protein sequence ID" value="KXB64401.1"/>
    <property type="molecule type" value="Genomic_DNA"/>
</dbReference>
<dbReference type="AlphaFoldDB" id="A0A134A9K6"/>
<comment type="caution">
    <text evidence="2">The sequence shown here is derived from an EMBL/GenBank/DDBJ whole genome shotgun (WGS) entry which is preliminary data.</text>
</comment>
<evidence type="ECO:0000259" key="1">
    <source>
        <dbReference type="Pfam" id="PF01695"/>
    </source>
</evidence>